<keyword evidence="1" id="KW-0472">Membrane</keyword>
<dbReference type="RefSeq" id="WP_159399831.1">
    <property type="nucleotide sequence ID" value="NZ_CP023977.1"/>
</dbReference>
<geneLocation type="plasmid" evidence="3">
    <name>pmdjk44.2</name>
</geneLocation>
<keyword evidence="1" id="KW-0812">Transmembrane</keyword>
<dbReference type="EMBL" id="CP023977">
    <property type="protein sequence ID" value="ATM24817.1"/>
    <property type="molecule type" value="Genomic_DNA"/>
</dbReference>
<keyword evidence="3" id="KW-1185">Reference proteome</keyword>
<dbReference type="Proteomes" id="UP000195880">
    <property type="component" value="Plasmid pMDJK44.2"/>
</dbReference>
<accession>A0A291W4H0</accession>
<gene>
    <name evidence="2" type="ORF">SMD44_p20034</name>
</gene>
<proteinExistence type="predicted"/>
<organism evidence="2 3">
    <name type="scientific">Streptomyces alboflavus</name>
    <dbReference type="NCBI Taxonomy" id="67267"/>
    <lineage>
        <taxon>Bacteria</taxon>
        <taxon>Bacillati</taxon>
        <taxon>Actinomycetota</taxon>
        <taxon>Actinomycetes</taxon>
        <taxon>Kitasatosporales</taxon>
        <taxon>Streptomycetaceae</taxon>
        <taxon>Streptomyces</taxon>
    </lineage>
</organism>
<name>A0A291W4H0_9ACTN</name>
<sequence>MKFKLLKVAPSEAPLIEIDEYVPLTLQWPSYFSLDATPESWMVGVGESLVEIKTCPATGVLVEIILVDAKGVQQEEGGITIPPDFDQGFPILGIEEPEKHQEGEIHSYADGLKVLFMKAPVSRIIGDGGVFFGFSVAGYLVYASVTLEGSDRNRLHEVLG</sequence>
<keyword evidence="1" id="KW-1133">Transmembrane helix</keyword>
<dbReference type="OrthoDB" id="3837960at2"/>
<reference evidence="2 3" key="1">
    <citation type="submission" date="2017-10" db="EMBL/GenBank/DDBJ databases">
        <title>Streptomyces alboflavus Genome sequencing and assembly.</title>
        <authorList>
            <person name="Wang Y."/>
            <person name="Du B."/>
            <person name="Ding Y."/>
            <person name="Liu H."/>
            <person name="Hou Q."/>
            <person name="Liu K."/>
            <person name="Wang C."/>
            <person name="Yao L."/>
        </authorList>
    </citation>
    <scope>NUCLEOTIDE SEQUENCE [LARGE SCALE GENOMIC DNA]</scope>
    <source>
        <strain evidence="2 3">MDJK44</strain>
        <plasmid evidence="3">Plasmid pmdjk44.2</plasmid>
    </source>
</reference>
<dbReference type="AlphaFoldDB" id="A0A291W4H0"/>
<feature type="transmembrane region" description="Helical" evidence="1">
    <location>
        <begin position="124"/>
        <end position="145"/>
    </location>
</feature>
<dbReference type="KEGG" id="salf:SMD44_p20034"/>
<evidence type="ECO:0000256" key="1">
    <source>
        <dbReference type="SAM" id="Phobius"/>
    </source>
</evidence>
<protein>
    <submittedName>
        <fullName evidence="2">Uncharacterized protein</fullName>
    </submittedName>
</protein>
<evidence type="ECO:0000313" key="3">
    <source>
        <dbReference type="Proteomes" id="UP000195880"/>
    </source>
</evidence>
<evidence type="ECO:0000313" key="2">
    <source>
        <dbReference type="EMBL" id="ATM24817.1"/>
    </source>
</evidence>
<keyword evidence="2" id="KW-0614">Plasmid</keyword>